<dbReference type="InterPro" id="IPR028098">
    <property type="entry name" value="Glyco_trans_4-like_N"/>
</dbReference>
<dbReference type="CDD" id="cd03820">
    <property type="entry name" value="GT4_AmsD-like"/>
    <property type="match status" value="1"/>
</dbReference>
<feature type="domain" description="Glycosyltransferase subfamily 4-like N-terminal" evidence="4">
    <location>
        <begin position="45"/>
        <end position="223"/>
    </location>
</feature>
<dbReference type="GO" id="GO:0016757">
    <property type="term" value="F:glycosyltransferase activity"/>
    <property type="evidence" value="ECO:0007669"/>
    <property type="project" value="UniProtKB-KW"/>
</dbReference>
<dbReference type="EMBL" id="FZOD01000038">
    <property type="protein sequence ID" value="SNT38739.1"/>
    <property type="molecule type" value="Genomic_DNA"/>
</dbReference>
<dbReference type="PANTHER" id="PTHR12526:SF627">
    <property type="entry name" value="D-RHAMNOSYLTRANSFERASE WBPZ"/>
    <property type="match status" value="1"/>
</dbReference>
<name>A0A239MA72_9ACTN</name>
<evidence type="ECO:0000259" key="3">
    <source>
        <dbReference type="Pfam" id="PF00534"/>
    </source>
</evidence>
<dbReference type="SUPFAM" id="SSF53756">
    <property type="entry name" value="UDP-Glycosyltransferase/glycogen phosphorylase"/>
    <property type="match status" value="1"/>
</dbReference>
<sequence length="482" mass="52415">MRALAGKGKAAIYRLFEASNRRRERAAPPPSTHQIKILLLHAYGMGGTIRTVFNLAGYLASAGHDVEIVSILKEAEEPFFPVDPRVKFRFLDDRLVPRTGLRGRLSKMPSKLIPPQEAAYHRFNVWTDLQLARWIRSVDTGVIMATRPGLNLALAQLAPPSVITIGQEHVALQGQPQEVKELIKRRYRNFDALVTLTKADLRDYRETLRRKPRKLARIPNAVPPMTGEISKLENKVVIAVGRMTKLKGFHRLITAWETVAAAHPDWTLRIFGAGPQEDNLRAQVAEAGLQGKIELPGPTTDVGAELEKASIFALSSRHEGFPMTILEAMAKGLAIVSFNSPHGPKEMITDEVDGLLVKPRTNANLAAALIRVIEDEELRHRLAEGALATAATYDVESVGAKWDALLEELLARRNGTYVKPAPAVPAPTGEPAPAVPGSYGGAVSGRQTVSSSIGSAMTSTSAPLRNTVIGNGRPIASANISR</sequence>
<protein>
    <submittedName>
        <fullName evidence="5">Glycosyltransferase involved in cell wall bisynthesis</fullName>
    </submittedName>
</protein>
<keyword evidence="6" id="KW-1185">Reference proteome</keyword>
<evidence type="ECO:0000313" key="6">
    <source>
        <dbReference type="Proteomes" id="UP000198282"/>
    </source>
</evidence>
<keyword evidence="2 5" id="KW-0808">Transferase</keyword>
<dbReference type="Gene3D" id="3.40.50.2000">
    <property type="entry name" value="Glycogen Phosphorylase B"/>
    <property type="match status" value="2"/>
</dbReference>
<dbReference type="Proteomes" id="UP000198282">
    <property type="component" value="Unassembled WGS sequence"/>
</dbReference>
<proteinExistence type="predicted"/>
<dbReference type="InterPro" id="IPR001296">
    <property type="entry name" value="Glyco_trans_1"/>
</dbReference>
<keyword evidence="1" id="KW-0328">Glycosyltransferase</keyword>
<feature type="domain" description="Glycosyl transferase family 1" evidence="3">
    <location>
        <begin position="232"/>
        <end position="386"/>
    </location>
</feature>
<dbReference type="PANTHER" id="PTHR12526">
    <property type="entry name" value="GLYCOSYLTRANSFERASE"/>
    <property type="match status" value="1"/>
</dbReference>
<organism evidence="5 6">
    <name type="scientific">Streptosporangium subroseum</name>
    <dbReference type="NCBI Taxonomy" id="106412"/>
    <lineage>
        <taxon>Bacteria</taxon>
        <taxon>Bacillati</taxon>
        <taxon>Actinomycetota</taxon>
        <taxon>Actinomycetes</taxon>
        <taxon>Streptosporangiales</taxon>
        <taxon>Streptosporangiaceae</taxon>
        <taxon>Streptosporangium</taxon>
    </lineage>
</organism>
<evidence type="ECO:0000259" key="4">
    <source>
        <dbReference type="Pfam" id="PF13439"/>
    </source>
</evidence>
<evidence type="ECO:0000313" key="5">
    <source>
        <dbReference type="EMBL" id="SNT38739.1"/>
    </source>
</evidence>
<reference evidence="5 6" key="1">
    <citation type="submission" date="2017-06" db="EMBL/GenBank/DDBJ databases">
        <authorList>
            <person name="Kim H.J."/>
            <person name="Triplett B.A."/>
        </authorList>
    </citation>
    <scope>NUCLEOTIDE SEQUENCE [LARGE SCALE GENOMIC DNA]</scope>
    <source>
        <strain evidence="5 6">CGMCC 4.2132</strain>
    </source>
</reference>
<dbReference type="Pfam" id="PF00534">
    <property type="entry name" value="Glycos_transf_1"/>
    <property type="match status" value="1"/>
</dbReference>
<evidence type="ECO:0000256" key="2">
    <source>
        <dbReference type="ARBA" id="ARBA00022679"/>
    </source>
</evidence>
<gene>
    <name evidence="5" type="ORF">SAMN05216276_103877</name>
</gene>
<evidence type="ECO:0000256" key="1">
    <source>
        <dbReference type="ARBA" id="ARBA00022676"/>
    </source>
</evidence>
<dbReference type="Pfam" id="PF13439">
    <property type="entry name" value="Glyco_transf_4"/>
    <property type="match status" value="1"/>
</dbReference>
<dbReference type="RefSeq" id="WP_089210812.1">
    <property type="nucleotide sequence ID" value="NZ_FZOD01000038.1"/>
</dbReference>
<dbReference type="OrthoDB" id="570545at2"/>
<dbReference type="AlphaFoldDB" id="A0A239MA72"/>
<accession>A0A239MA72</accession>